<dbReference type="AlphaFoldDB" id="E4QTM6"/>
<dbReference type="HOGENOM" id="CLU_2899354_0_0_14"/>
<name>E4QTM6_MESH1</name>
<protein>
    <submittedName>
        <fullName evidence="1">Uncharacterized protein</fullName>
    </submittedName>
</protein>
<evidence type="ECO:0000313" key="2">
    <source>
        <dbReference type="Proteomes" id="UP000008714"/>
    </source>
</evidence>
<accession>E4QTM6</accession>
<gene>
    <name evidence="1" type="ordered locus">MHP168_579</name>
</gene>
<proteinExistence type="predicted"/>
<sequence length="62" mass="6911">MCAPFFSSEINGPSKYQFSKKLGYSLSKNKKNSLFSLIFSHCWVMVVPKIAATPSNLCSFSL</sequence>
<evidence type="ECO:0000313" key="1">
    <source>
        <dbReference type="EMBL" id="ADQ90772.1"/>
    </source>
</evidence>
<organism evidence="1 2">
    <name type="scientific">Mesomycoplasma hyopneumoniae (strain 168)</name>
    <name type="common">Mycoplasma hyopneumoniae</name>
    <dbReference type="NCBI Taxonomy" id="907287"/>
    <lineage>
        <taxon>Bacteria</taxon>
        <taxon>Bacillati</taxon>
        <taxon>Mycoplasmatota</taxon>
        <taxon>Mycoplasmoidales</taxon>
        <taxon>Metamycoplasmataceae</taxon>
        <taxon>Mesomycoplasma</taxon>
    </lineage>
</organism>
<reference key="1">
    <citation type="submission" date="2010-10" db="EMBL/GenBank/DDBJ databases">
        <title>Complete Genome Sequence of Mycoplasma hyopneumoniae Strain 168.</title>
        <authorList>
            <person name="Liu W."/>
            <person name="Feng Z."/>
            <person name="Fang L."/>
            <person name="Li Q."/>
            <person name="Zhou Z."/>
            <person name="Li S."/>
            <person name="Luo L."/>
            <person name="Wang L."/>
            <person name="Chen H."/>
            <person name="Shao G."/>
            <person name="Xiao S."/>
        </authorList>
    </citation>
    <scope>NUCLEOTIDE SEQUENCE</scope>
    <source>
        <strain>168</strain>
    </source>
</reference>
<reference evidence="1 2" key="2">
    <citation type="journal article" date="2011" name="J. Bacteriol.">
        <title>Complete genome sequence of Mycoplasma hyopneumoniae strain 168.</title>
        <authorList>
            <person name="Liu W."/>
            <person name="Feng Z."/>
            <person name="Fang L."/>
            <person name="Zhou Z."/>
            <person name="Li Q."/>
            <person name="Li S."/>
            <person name="Luo R."/>
            <person name="Wang L."/>
            <person name="Chen H."/>
            <person name="Shao G."/>
            <person name="Xiao S."/>
        </authorList>
    </citation>
    <scope>NUCLEOTIDE SEQUENCE [LARGE SCALE GENOMIC DNA]</scope>
    <source>
        <strain evidence="1 2">168</strain>
    </source>
</reference>
<dbReference type="KEGG" id="mhn:MHP168_579"/>
<dbReference type="Proteomes" id="UP000008714">
    <property type="component" value="Chromosome"/>
</dbReference>
<dbReference type="EMBL" id="CP002274">
    <property type="protein sequence ID" value="ADQ90772.1"/>
    <property type="molecule type" value="Genomic_DNA"/>
</dbReference>